<sequence>MEDEMVMPIDQDSGIDVGSSAGLPRSEAADWVGHLLHEVSHDALVWQAVRTLDAARDELIAAGAQDLARSLALLPRLAACSLRRGQLVCRLNGLSIATWQTMSRQQPTSDLLHCAALLRHPLHQSMVLLHLAQWLQHDPTLAAECSERGVELLWTLWHETPQVLAEALAAHDYAAARQLLDLLFAGPYDLIDLLATVASQPCEGWQVADAAADLLNLVKIGMLALRSLARSATPVDLRASDLLGPTWDAARVARTEQAWCLLVEALRHEPDVEELLTALEQPVYQLSTMAARLPLFLLIAQLRSELGKREDATINWVFTWGTTEIRVKKGSIWFRVRNRDSGRLPEVHHFVEDLSRHSFEAF</sequence>
<dbReference type="Proteomes" id="UP000280307">
    <property type="component" value="Unassembled WGS sequence"/>
</dbReference>
<evidence type="ECO:0000313" key="2">
    <source>
        <dbReference type="Proteomes" id="UP000280307"/>
    </source>
</evidence>
<reference evidence="1 2" key="1">
    <citation type="submission" date="2018-12" db="EMBL/GenBank/DDBJ databases">
        <title>Genome Sequence of Candidatus Viridilinea halotolerans isolated from saline sulfide-rich spring.</title>
        <authorList>
            <person name="Grouzdev D.S."/>
            <person name="Burganskaya E.I."/>
            <person name="Krutkina M.S."/>
            <person name="Sukhacheva M.V."/>
            <person name="Gorlenko V.M."/>
        </authorList>
    </citation>
    <scope>NUCLEOTIDE SEQUENCE [LARGE SCALE GENOMIC DNA]</scope>
    <source>
        <strain evidence="1">Chok-6</strain>
    </source>
</reference>
<protein>
    <submittedName>
        <fullName evidence="1">Uncharacterized protein</fullName>
    </submittedName>
</protein>
<comment type="caution">
    <text evidence="1">The sequence shown here is derived from an EMBL/GenBank/DDBJ whole genome shotgun (WGS) entry which is preliminary data.</text>
</comment>
<name>A0A426U5V3_9CHLR</name>
<dbReference type="EMBL" id="RSAS01000195">
    <property type="protein sequence ID" value="RRR75356.1"/>
    <property type="molecule type" value="Genomic_DNA"/>
</dbReference>
<proteinExistence type="predicted"/>
<evidence type="ECO:0000313" key="1">
    <source>
        <dbReference type="EMBL" id="RRR75356.1"/>
    </source>
</evidence>
<dbReference type="AlphaFoldDB" id="A0A426U5V3"/>
<accession>A0A426U5V3</accession>
<organism evidence="1 2">
    <name type="scientific">Candidatus Viridilinea halotolerans</name>
    <dbReference type="NCBI Taxonomy" id="2491704"/>
    <lineage>
        <taxon>Bacteria</taxon>
        <taxon>Bacillati</taxon>
        <taxon>Chloroflexota</taxon>
        <taxon>Chloroflexia</taxon>
        <taxon>Chloroflexales</taxon>
        <taxon>Chloroflexineae</taxon>
        <taxon>Oscillochloridaceae</taxon>
        <taxon>Candidatus Viridilinea</taxon>
    </lineage>
</organism>
<gene>
    <name evidence="1" type="ORF">EI684_04890</name>
</gene>